<feature type="transmembrane region" description="Helical" evidence="1">
    <location>
        <begin position="187"/>
        <end position="205"/>
    </location>
</feature>
<evidence type="ECO:0000313" key="3">
    <source>
        <dbReference type="Proteomes" id="UP000823123"/>
    </source>
</evidence>
<dbReference type="InterPro" id="IPR018710">
    <property type="entry name" value="DUF2232"/>
</dbReference>
<protein>
    <submittedName>
        <fullName evidence="2">DUF2232 domain-containing protein</fullName>
    </submittedName>
</protein>
<evidence type="ECO:0000256" key="1">
    <source>
        <dbReference type="SAM" id="Phobius"/>
    </source>
</evidence>
<feature type="transmembrane region" description="Helical" evidence="1">
    <location>
        <begin position="48"/>
        <end position="73"/>
    </location>
</feature>
<feature type="transmembrane region" description="Helical" evidence="1">
    <location>
        <begin position="85"/>
        <end position="104"/>
    </location>
</feature>
<keyword evidence="3" id="KW-1185">Reference proteome</keyword>
<comment type="caution">
    <text evidence="2">The sequence shown here is derived from an EMBL/GenBank/DDBJ whole genome shotgun (WGS) entry which is preliminary data.</text>
</comment>
<gene>
    <name evidence="2" type="ORF">IBJ83_04660</name>
</gene>
<name>A0ABS1C926_9FIRM</name>
<keyword evidence="1" id="KW-0812">Transmembrane</keyword>
<organism evidence="2 3">
    <name type="scientific">Parvimonas parva</name>
    <dbReference type="NCBI Taxonomy" id="2769485"/>
    <lineage>
        <taxon>Bacteria</taxon>
        <taxon>Bacillati</taxon>
        <taxon>Bacillota</taxon>
        <taxon>Tissierellia</taxon>
        <taxon>Tissierellales</taxon>
        <taxon>Peptoniphilaceae</taxon>
        <taxon>Parvimonas</taxon>
    </lineage>
</organism>
<reference evidence="2 3" key="1">
    <citation type="submission" date="2020-09" db="EMBL/GenBank/DDBJ databases">
        <title>Parvimonas S3374 sp. nov.</title>
        <authorList>
            <person name="Buhl M."/>
        </authorList>
    </citation>
    <scope>NUCLEOTIDE SEQUENCE [LARGE SCALE GENOMIC DNA]</scope>
    <source>
        <strain evidence="2 3">S3374</strain>
    </source>
</reference>
<feature type="transmembrane region" description="Helical" evidence="1">
    <location>
        <begin position="147"/>
        <end position="167"/>
    </location>
</feature>
<proteinExistence type="predicted"/>
<feature type="transmembrane region" description="Helical" evidence="1">
    <location>
        <begin position="211"/>
        <end position="231"/>
    </location>
</feature>
<dbReference type="Proteomes" id="UP000823123">
    <property type="component" value="Unassembled WGS sequence"/>
</dbReference>
<dbReference type="Pfam" id="PF09991">
    <property type="entry name" value="DUF2232"/>
    <property type="match status" value="1"/>
</dbReference>
<keyword evidence="1" id="KW-1133">Transmembrane helix</keyword>
<keyword evidence="1" id="KW-0472">Membrane</keyword>
<feature type="transmembrane region" description="Helical" evidence="1">
    <location>
        <begin position="7"/>
        <end position="28"/>
    </location>
</feature>
<accession>A0ABS1C926</accession>
<feature type="transmembrane region" description="Helical" evidence="1">
    <location>
        <begin position="252"/>
        <end position="276"/>
    </location>
</feature>
<dbReference type="RefSeq" id="WP_201275569.1">
    <property type="nucleotide sequence ID" value="NZ_JACVDA010000011.1"/>
</dbReference>
<sequence>MKDRKIFLYYFLSMAMVLFPMLNMLSFVPMVILYKKSDLKTYFISSGLFVAVSLVILGNFTSLIPVLISFVIIKGMDNSKDGYKVLLGSAFVMTVLLVSDFLIIKLNVNFYETLLNTMNEVLNGFEGYKEVLNIKDAKELVSQMLNVYPAISFGLSYAFCTLGYTFLTKRIYGFNRNSDDIILPFDFKFLVFSVITIFLMVISSGNKGENFYKISLICYNLILIFIEIMLVQGFAKFNVFLKKHLGKIVANIISIVSIFFIIIYLIYFVLGIYSSVMRGSRWKRN</sequence>
<dbReference type="EMBL" id="JACVDA010000011">
    <property type="protein sequence ID" value="MBK1468608.1"/>
    <property type="molecule type" value="Genomic_DNA"/>
</dbReference>
<evidence type="ECO:0000313" key="2">
    <source>
        <dbReference type="EMBL" id="MBK1468608.1"/>
    </source>
</evidence>